<keyword evidence="2" id="KW-1185">Reference proteome</keyword>
<reference evidence="1 2" key="1">
    <citation type="submission" date="2013-12" db="EMBL/GenBank/DDBJ databases">
        <authorList>
            <consortium name="DOE Joint Genome Institute"/>
            <person name="Bryant D.A."/>
            <person name="Huntemann M."/>
            <person name="Han J."/>
            <person name="Chen A."/>
            <person name="Kyrpides N."/>
            <person name="Mavromatis K."/>
            <person name="Markowitz V."/>
            <person name="Palaniappan K."/>
            <person name="Ivanova N."/>
            <person name="Schaumberg A."/>
            <person name="Pati A."/>
            <person name="Liolios K."/>
            <person name="Nordberg H.P."/>
            <person name="Cantor M.N."/>
            <person name="Hua S.X."/>
            <person name="Woyke T."/>
        </authorList>
    </citation>
    <scope>NUCLEOTIDE SEQUENCE [LARGE SCALE GENOMIC DNA]</scope>
    <source>
        <strain evidence="1 2">984</strain>
    </source>
</reference>
<dbReference type="HOGENOM" id="CLU_3026976_0_0_6"/>
<protein>
    <submittedName>
        <fullName evidence="1">Uncharacterized protein</fullName>
    </submittedName>
</protein>
<organism evidence="1 2">
    <name type="scientific">Marichromatium purpuratum 984</name>
    <dbReference type="NCBI Taxonomy" id="765910"/>
    <lineage>
        <taxon>Bacteria</taxon>
        <taxon>Pseudomonadati</taxon>
        <taxon>Pseudomonadota</taxon>
        <taxon>Gammaproteobacteria</taxon>
        <taxon>Chromatiales</taxon>
        <taxon>Chromatiaceae</taxon>
        <taxon>Marichromatium</taxon>
    </lineage>
</organism>
<accession>W0E8H0</accession>
<dbReference type="Proteomes" id="UP000005275">
    <property type="component" value="Chromosome"/>
</dbReference>
<dbReference type="STRING" id="765910.MARPU_01450"/>
<dbReference type="EMBL" id="CP007031">
    <property type="protein sequence ID" value="AHF05351.1"/>
    <property type="molecule type" value="Genomic_DNA"/>
</dbReference>
<name>W0E8H0_MARPU</name>
<evidence type="ECO:0000313" key="2">
    <source>
        <dbReference type="Proteomes" id="UP000005275"/>
    </source>
</evidence>
<gene>
    <name evidence="1" type="ORF">MARPU_01450</name>
</gene>
<sequence length="55" mass="6079">MVISSRTRIGQVLSSVLRKARVAAGLSSWVTRTNSQRVAWSMATKRYHGRESSTG</sequence>
<evidence type="ECO:0000313" key="1">
    <source>
        <dbReference type="EMBL" id="AHF05351.1"/>
    </source>
</evidence>
<dbReference type="AlphaFoldDB" id="W0E8H0"/>
<dbReference type="KEGG" id="mpur:MARPU_01450"/>
<proteinExistence type="predicted"/>